<keyword evidence="2" id="KW-1185">Reference proteome</keyword>
<reference evidence="1 2" key="1">
    <citation type="journal article" date="2021" name="BMC Genomics">
        <title>Datura genome reveals duplications of psychoactive alkaloid biosynthetic genes and high mutation rate following tissue culture.</title>
        <authorList>
            <person name="Rajewski A."/>
            <person name="Carter-House D."/>
            <person name="Stajich J."/>
            <person name="Litt A."/>
        </authorList>
    </citation>
    <scope>NUCLEOTIDE SEQUENCE [LARGE SCALE GENOMIC DNA]</scope>
    <source>
        <strain evidence="1">AR-01</strain>
    </source>
</reference>
<evidence type="ECO:0000313" key="1">
    <source>
        <dbReference type="EMBL" id="MCD7466449.1"/>
    </source>
</evidence>
<accession>A0ABS8T757</accession>
<dbReference type="EMBL" id="JACEIK010001143">
    <property type="protein sequence ID" value="MCD7466449.1"/>
    <property type="molecule type" value="Genomic_DNA"/>
</dbReference>
<protein>
    <submittedName>
        <fullName evidence="1">Uncharacterized protein</fullName>
    </submittedName>
</protein>
<dbReference type="Proteomes" id="UP000823775">
    <property type="component" value="Unassembled WGS sequence"/>
</dbReference>
<evidence type="ECO:0000313" key="2">
    <source>
        <dbReference type="Proteomes" id="UP000823775"/>
    </source>
</evidence>
<gene>
    <name evidence="1" type="ORF">HAX54_003166</name>
</gene>
<comment type="caution">
    <text evidence="1">The sequence shown here is derived from an EMBL/GenBank/DDBJ whole genome shotgun (WGS) entry which is preliminary data.</text>
</comment>
<sequence length="184" mass="20889">MATDGEIVEESKSPVVGINTSWTRGERMDLSILGVSLIEKDEKIEKKCKWPRRRMKELCKRRENKSSFALKPKERGNPLSNRHIASRLDMKGHKEKILSLPKYISLGTWKVRDYLYGIKFSAPGVFSIGSIPILEKIIHDWDTSSTAFIYLIFTSMPSRCMFAMISGLPPISLDVSTLHTDNAT</sequence>
<name>A0ABS8T757_DATST</name>
<organism evidence="1 2">
    <name type="scientific">Datura stramonium</name>
    <name type="common">Jimsonweed</name>
    <name type="synonym">Common thornapple</name>
    <dbReference type="NCBI Taxonomy" id="4076"/>
    <lineage>
        <taxon>Eukaryota</taxon>
        <taxon>Viridiplantae</taxon>
        <taxon>Streptophyta</taxon>
        <taxon>Embryophyta</taxon>
        <taxon>Tracheophyta</taxon>
        <taxon>Spermatophyta</taxon>
        <taxon>Magnoliopsida</taxon>
        <taxon>eudicotyledons</taxon>
        <taxon>Gunneridae</taxon>
        <taxon>Pentapetalae</taxon>
        <taxon>asterids</taxon>
        <taxon>lamiids</taxon>
        <taxon>Solanales</taxon>
        <taxon>Solanaceae</taxon>
        <taxon>Solanoideae</taxon>
        <taxon>Datureae</taxon>
        <taxon>Datura</taxon>
    </lineage>
</organism>
<proteinExistence type="predicted"/>